<keyword evidence="3" id="KW-0732">Signal</keyword>
<dbReference type="InterPro" id="IPR038538">
    <property type="entry name" value="MTERF_sf"/>
</dbReference>
<comment type="caution">
    <text evidence="4">The sequence shown here is derived from an EMBL/GenBank/DDBJ whole genome shotgun (WGS) entry which is preliminary data.</text>
</comment>
<keyword evidence="2" id="KW-0809">Transit peptide</keyword>
<feature type="chain" id="PRO_5035179625" evidence="3">
    <location>
        <begin position="20"/>
        <end position="292"/>
    </location>
</feature>
<dbReference type="Gene3D" id="1.25.70.10">
    <property type="entry name" value="Transcription termination factor 3, mitochondrial"/>
    <property type="match status" value="1"/>
</dbReference>
<reference evidence="4" key="1">
    <citation type="submission" date="2021-11" db="EMBL/GenBank/DDBJ databases">
        <authorList>
            <consortium name="Genoscope - CEA"/>
            <person name="William W."/>
        </authorList>
    </citation>
    <scope>NUCLEOTIDE SEQUENCE</scope>
</reference>
<dbReference type="InterPro" id="IPR003690">
    <property type="entry name" value="MTERF"/>
</dbReference>
<evidence type="ECO:0000313" key="5">
    <source>
        <dbReference type="Proteomes" id="UP000789595"/>
    </source>
</evidence>
<gene>
    <name evidence="4" type="ORF">PECAL_1P33560</name>
</gene>
<accession>A0A8J2S9C0</accession>
<evidence type="ECO:0000256" key="2">
    <source>
        <dbReference type="ARBA" id="ARBA00022946"/>
    </source>
</evidence>
<comment type="similarity">
    <text evidence="1">Belongs to the mTERF family.</text>
</comment>
<feature type="signal peptide" evidence="3">
    <location>
        <begin position="1"/>
        <end position="19"/>
    </location>
</feature>
<dbReference type="EMBL" id="CAKKNE010000001">
    <property type="protein sequence ID" value="CAH0366845.1"/>
    <property type="molecule type" value="Genomic_DNA"/>
</dbReference>
<dbReference type="PANTHER" id="PTHR13068:SF112">
    <property type="entry name" value="TRANSCRIPTION TERMINATION FACTOR 3, MITOCHONDRIAL"/>
    <property type="match status" value="1"/>
</dbReference>
<dbReference type="Pfam" id="PF02536">
    <property type="entry name" value="mTERF"/>
    <property type="match status" value="1"/>
</dbReference>
<dbReference type="SMART" id="SM00733">
    <property type="entry name" value="Mterf"/>
    <property type="match status" value="5"/>
</dbReference>
<dbReference type="PANTHER" id="PTHR13068">
    <property type="entry name" value="CGI-12 PROTEIN-RELATED"/>
    <property type="match status" value="1"/>
</dbReference>
<dbReference type="OrthoDB" id="187447at2759"/>
<evidence type="ECO:0000313" key="4">
    <source>
        <dbReference type="EMBL" id="CAH0366845.1"/>
    </source>
</evidence>
<evidence type="ECO:0000256" key="1">
    <source>
        <dbReference type="ARBA" id="ARBA00007692"/>
    </source>
</evidence>
<dbReference type="AlphaFoldDB" id="A0A8J2S9C0"/>
<dbReference type="GO" id="GO:0003676">
    <property type="term" value="F:nucleic acid binding"/>
    <property type="evidence" value="ECO:0007669"/>
    <property type="project" value="InterPro"/>
</dbReference>
<evidence type="ECO:0000256" key="3">
    <source>
        <dbReference type="SAM" id="SignalP"/>
    </source>
</evidence>
<sequence length="292" mass="32551">MRACVLHVSLTVALVPPVARPPSHVCSGAAYDYCIQSLGCTAVAAGKAERGLLPNIAESLTRTQIDCVCDWLQSSLDLSDAELKKVILWAPSLLGYSVEKNIAPKLEWLQNYLDLDEGQLRKIVLRQPTLLGRNMAPKLEWVQRRLDLDNAQLKKMVVTSPSLLSISIEDKIEPNLDWLQTRLDLDAPELRKMVLSHPPLLYYSVEDNLEPKLNFLEEELGLPVSEVRASIVTGPNRLSYSLNKRYRARLEVCRAAGVDAYPVLSYSSQTDAEFCKRAGVPLEALRAAQEDV</sequence>
<organism evidence="4 5">
    <name type="scientific">Pelagomonas calceolata</name>
    <dbReference type="NCBI Taxonomy" id="35677"/>
    <lineage>
        <taxon>Eukaryota</taxon>
        <taxon>Sar</taxon>
        <taxon>Stramenopiles</taxon>
        <taxon>Ochrophyta</taxon>
        <taxon>Pelagophyceae</taxon>
        <taxon>Pelagomonadales</taxon>
        <taxon>Pelagomonadaceae</taxon>
        <taxon>Pelagomonas</taxon>
    </lineage>
</organism>
<keyword evidence="5" id="KW-1185">Reference proteome</keyword>
<dbReference type="Proteomes" id="UP000789595">
    <property type="component" value="Unassembled WGS sequence"/>
</dbReference>
<protein>
    <submittedName>
        <fullName evidence="4">Uncharacterized protein</fullName>
    </submittedName>
</protein>
<name>A0A8J2S9C0_9STRA</name>
<proteinExistence type="inferred from homology"/>